<name>B0T640_CAUSK</name>
<dbReference type="EMBL" id="CP000927">
    <property type="protein sequence ID" value="ABZ72621.1"/>
    <property type="molecule type" value="Genomic_DNA"/>
</dbReference>
<dbReference type="HOGENOM" id="CLU_334857_0_0_5"/>
<dbReference type="eggNOG" id="COG1196">
    <property type="taxonomic scope" value="Bacteria"/>
</dbReference>
<feature type="coiled-coil region" evidence="1">
    <location>
        <begin position="541"/>
        <end position="575"/>
    </location>
</feature>
<evidence type="ECO:0008006" key="3">
    <source>
        <dbReference type="Google" id="ProtNLM"/>
    </source>
</evidence>
<keyword evidence="1" id="KW-0175">Coiled coil</keyword>
<dbReference type="AlphaFoldDB" id="B0T640"/>
<evidence type="ECO:0000256" key="1">
    <source>
        <dbReference type="SAM" id="Coils"/>
    </source>
</evidence>
<dbReference type="KEGG" id="cak:Caul_3494"/>
<dbReference type="STRING" id="366602.Caul_3494"/>
<protein>
    <recommendedName>
        <fullName evidence="3">Bacteriophage tail tape measure C-terminal domain-containing protein</fullName>
    </recommendedName>
</protein>
<dbReference type="eggNOG" id="COG5280">
    <property type="taxonomic scope" value="Bacteria"/>
</dbReference>
<accession>B0T640</accession>
<organism evidence="2">
    <name type="scientific">Caulobacter sp. (strain K31)</name>
    <dbReference type="NCBI Taxonomy" id="366602"/>
    <lineage>
        <taxon>Bacteria</taxon>
        <taxon>Pseudomonadati</taxon>
        <taxon>Pseudomonadota</taxon>
        <taxon>Alphaproteobacteria</taxon>
        <taxon>Caulobacterales</taxon>
        <taxon>Caulobacteraceae</taxon>
        <taxon>Caulobacter</taxon>
    </lineage>
</organism>
<dbReference type="OrthoDB" id="8429573at2"/>
<evidence type="ECO:0000313" key="2">
    <source>
        <dbReference type="EMBL" id="ABZ72621.1"/>
    </source>
</evidence>
<reference evidence="2" key="1">
    <citation type="submission" date="2008-01" db="EMBL/GenBank/DDBJ databases">
        <title>Complete sequence of chromosome of Caulobacter sp. K31.</title>
        <authorList>
            <consortium name="US DOE Joint Genome Institute"/>
            <person name="Copeland A."/>
            <person name="Lucas S."/>
            <person name="Lapidus A."/>
            <person name="Barry K."/>
            <person name="Glavina del Rio T."/>
            <person name="Dalin E."/>
            <person name="Tice H."/>
            <person name="Pitluck S."/>
            <person name="Bruce D."/>
            <person name="Goodwin L."/>
            <person name="Thompson L.S."/>
            <person name="Brettin T."/>
            <person name="Detter J.C."/>
            <person name="Han C."/>
            <person name="Schmutz J."/>
            <person name="Larimer F."/>
            <person name="Land M."/>
            <person name="Hauser L."/>
            <person name="Kyrpides N."/>
            <person name="Kim E."/>
            <person name="Stephens C."/>
            <person name="Richardson P."/>
        </authorList>
    </citation>
    <scope>NUCLEOTIDE SEQUENCE [LARGE SCALE GENOMIC DNA]</scope>
    <source>
        <strain evidence="2">K31</strain>
    </source>
</reference>
<gene>
    <name evidence="2" type="ordered locus">Caul_3494</name>
</gene>
<proteinExistence type="predicted"/>
<sequence>MADNSVTENIKFTADTDGAIRNMEALDHQFDKLRLDAIAAGKSIAGAFGGVGSVVKGEAAKIGGSFASMAPAGGALKSLGAVAGPVGLAITAVGSAALGAAAAAGRYADEIDDAATSLNVTTGFLQKHSAAVVLAGGSSEAFEKSMGKLNVKIGDAATGNKAAQASFAAIGVSVTDAQGKIKNNQQVFDEVRGKLAGLGSDTVRLSAANDLFGKGAKDMSGVLKMNAKDYDSLIGQVSKYGIANDSAIQSAGRLGDAGDLLSNTMKAGLINSFAPLTNALGEIAINAIPAVGKAFSFLGGVIDFLSAPLSILGDILGLVWDLFKEGVSYLASAVASFAPFQAIVKSTGDTTDTFRDRYVNVLQAIVRGSTNMAAIVVGRFTELQGQIHNIGASIANFAVDAGLANLFGIKGKIELVDPKAEAARAEAAIRAGGDKAVQYLEGKRAKPTKDRTAESGGTLDGYNVAAAGAGKQSAAQKAAADAAKKFADEEKKLKDAIDDTKRSVEDKALADNLAAAGLSRDTKQVGAQADAIRTLTTTLLAAEKAKKLNEVTADLAEKQREAAYTAEQLAQVEARRAAGLPTDIAVTNEMTKALDAQALATFKASNAKAQAEKLAAVKKGLNDDKFDLQNKQDAKNDPIGAQYRAQAKAIEDRRQARLLDIEAMGLEAEAAAELKAQSDAQAAGETADAEVDAASAKADILSERLRGMFEDPKESLKGLLKDTLEYFAKALIQSMLLNKSMSGGGGLGGMIGGAISSALGFGGGRATGGGVSGSEYYMVGEKGPELFAPGKSGTIIPNHALSGGGSSNVKVGGSTIIINGAKDPQATAAAVARKQETAMRNIARDVWKNGGK</sequence>